<keyword evidence="2 4" id="KW-0326">Glycosidase</keyword>
<evidence type="ECO:0000313" key="4">
    <source>
        <dbReference type="EMBL" id="MDG0792368.1"/>
    </source>
</evidence>
<dbReference type="InterPro" id="IPR017853">
    <property type="entry name" value="GH"/>
</dbReference>
<gene>
    <name evidence="4" type="ORF">OMP38_16950</name>
</gene>
<accession>A0A9X4KHQ4</accession>
<evidence type="ECO:0000259" key="3">
    <source>
        <dbReference type="Pfam" id="PF02449"/>
    </source>
</evidence>
<dbReference type="SUPFAM" id="SSF51445">
    <property type="entry name" value="(Trans)glycosidases"/>
    <property type="match status" value="1"/>
</dbReference>
<dbReference type="AlphaFoldDB" id="A0A9X4KHQ4"/>
<dbReference type="Gene3D" id="3.20.20.80">
    <property type="entry name" value="Glycosidases"/>
    <property type="match status" value="1"/>
</dbReference>
<dbReference type="GO" id="GO:0004565">
    <property type="term" value="F:beta-galactosidase activity"/>
    <property type="evidence" value="ECO:0007669"/>
    <property type="project" value="UniProtKB-EC"/>
</dbReference>
<proteinExistence type="predicted"/>
<sequence>MGKASFVGEQSFPVGMWVPPPASEISVERYKEIRDGGFTFVIGFREIEDGEETVIKALDCAQANGLKYLVSDPRVKNLALSELSEMGPLVAPYAGHPAYMGHLFFDEPGAEEFERLAALADSYYAHVPDGLAYVNLLPTYAKPPMWGTDTYADYLEQFLSTFKPKVLSYDHYPLLMNKNKPDYFSNLWSISEACRRHGVPFWLFIQTLSFNGKYREPNEAELRWQVNLSLAFGAVGIQYFTYWSPEDWNNETFGEALIRKDGSRTEQYERVKRINNELAVVGPVLQALQPEGMLVCGDKPEGVERVLPSFGPVIALEGDPVISGCFSADGRPDALFVVNRSHDDPAEAVIVFDQAPAVTIRLEPGEGKLVRLRGADGV</sequence>
<dbReference type="Proteomes" id="UP001153387">
    <property type="component" value="Unassembled WGS sequence"/>
</dbReference>
<evidence type="ECO:0000313" key="5">
    <source>
        <dbReference type="Proteomes" id="UP001153387"/>
    </source>
</evidence>
<keyword evidence="1 4" id="KW-0378">Hydrolase</keyword>
<dbReference type="Pfam" id="PF02449">
    <property type="entry name" value="Glyco_hydro_42"/>
    <property type="match status" value="1"/>
</dbReference>
<feature type="domain" description="Glycoside hydrolase family 42 N-terminal" evidence="3">
    <location>
        <begin position="166"/>
        <end position="279"/>
    </location>
</feature>
<evidence type="ECO:0000256" key="2">
    <source>
        <dbReference type="ARBA" id="ARBA00023295"/>
    </source>
</evidence>
<dbReference type="InterPro" id="IPR013529">
    <property type="entry name" value="Glyco_hydro_42_N"/>
</dbReference>
<dbReference type="GO" id="GO:0009341">
    <property type="term" value="C:beta-galactosidase complex"/>
    <property type="evidence" value="ECO:0007669"/>
    <property type="project" value="InterPro"/>
</dbReference>
<organism evidence="4 5">
    <name type="scientific">Cohnella ginsengisoli</name>
    <dbReference type="NCBI Taxonomy" id="425004"/>
    <lineage>
        <taxon>Bacteria</taxon>
        <taxon>Bacillati</taxon>
        <taxon>Bacillota</taxon>
        <taxon>Bacilli</taxon>
        <taxon>Bacillales</taxon>
        <taxon>Paenibacillaceae</taxon>
        <taxon>Cohnella</taxon>
    </lineage>
</organism>
<name>A0A9X4KHQ4_9BACL</name>
<reference evidence="4 5" key="1">
    <citation type="submission" date="2022-10" db="EMBL/GenBank/DDBJ databases">
        <title>Comparative genomic analysis of Cohnella hashimotonis sp. nov., isolated from the International Space Station.</title>
        <authorList>
            <person name="Simpson A."/>
            <person name="Venkateswaran K."/>
        </authorList>
    </citation>
    <scope>NUCLEOTIDE SEQUENCE [LARGE SCALE GENOMIC DNA]</scope>
    <source>
        <strain evidence="4 5">DSM 18997</strain>
    </source>
</reference>
<protein>
    <submittedName>
        <fullName evidence="4">Beta-galactosidase</fullName>
        <ecNumber evidence="4">3.2.1.23</ecNumber>
    </submittedName>
</protein>
<dbReference type="RefSeq" id="WP_277566174.1">
    <property type="nucleotide sequence ID" value="NZ_JAPDHZ010000003.1"/>
</dbReference>
<comment type="caution">
    <text evidence="4">The sequence shown here is derived from an EMBL/GenBank/DDBJ whole genome shotgun (WGS) entry which is preliminary data.</text>
</comment>
<dbReference type="EC" id="3.2.1.23" evidence="4"/>
<evidence type="ECO:0000256" key="1">
    <source>
        <dbReference type="ARBA" id="ARBA00022801"/>
    </source>
</evidence>
<keyword evidence="5" id="KW-1185">Reference proteome</keyword>
<dbReference type="EMBL" id="JAPDHZ010000003">
    <property type="protein sequence ID" value="MDG0792368.1"/>
    <property type="molecule type" value="Genomic_DNA"/>
</dbReference>
<dbReference type="GO" id="GO:0005975">
    <property type="term" value="P:carbohydrate metabolic process"/>
    <property type="evidence" value="ECO:0007669"/>
    <property type="project" value="InterPro"/>
</dbReference>